<evidence type="ECO:0000313" key="7">
    <source>
        <dbReference type="EMBL" id="GEO06283.1"/>
    </source>
</evidence>
<dbReference type="InterPro" id="IPR009056">
    <property type="entry name" value="Cyt_c-like_dom"/>
</dbReference>
<dbReference type="Gene3D" id="1.10.760.10">
    <property type="entry name" value="Cytochrome c-like domain"/>
    <property type="match status" value="2"/>
</dbReference>
<dbReference type="PANTHER" id="PTHR35008">
    <property type="entry name" value="BLL4482 PROTEIN-RELATED"/>
    <property type="match status" value="1"/>
</dbReference>
<evidence type="ECO:0000256" key="5">
    <source>
        <dbReference type="SAM" id="Phobius"/>
    </source>
</evidence>
<organism evidence="7 8">
    <name type="scientific">Adhaeribacter aerolatus</name>
    <dbReference type="NCBI Taxonomy" id="670289"/>
    <lineage>
        <taxon>Bacteria</taxon>
        <taxon>Pseudomonadati</taxon>
        <taxon>Bacteroidota</taxon>
        <taxon>Cytophagia</taxon>
        <taxon>Cytophagales</taxon>
        <taxon>Hymenobacteraceae</taxon>
        <taxon>Adhaeribacter</taxon>
    </lineage>
</organism>
<feature type="domain" description="Cytochrome c" evidence="6">
    <location>
        <begin position="197"/>
        <end position="291"/>
    </location>
</feature>
<keyword evidence="8" id="KW-1185">Reference proteome</keyword>
<comment type="caution">
    <text evidence="7">The sequence shown here is derived from an EMBL/GenBank/DDBJ whole genome shotgun (WGS) entry which is preliminary data.</text>
</comment>
<evidence type="ECO:0000256" key="3">
    <source>
        <dbReference type="ARBA" id="ARBA00023004"/>
    </source>
</evidence>
<evidence type="ECO:0000259" key="6">
    <source>
        <dbReference type="PROSITE" id="PS51007"/>
    </source>
</evidence>
<dbReference type="SUPFAM" id="SSF46626">
    <property type="entry name" value="Cytochrome c"/>
    <property type="match status" value="2"/>
</dbReference>
<dbReference type="GO" id="GO:0046872">
    <property type="term" value="F:metal ion binding"/>
    <property type="evidence" value="ECO:0007669"/>
    <property type="project" value="UniProtKB-KW"/>
</dbReference>
<proteinExistence type="predicted"/>
<sequence>MKKFLKWTGWVLGSLVVVLLIAYIIIYFMSENRLNKTYPLAVKPVKVPSGPEAVAAGERVAKMRDCTGCHNEHFEGKVFIEDPALGRVIAPNLTGGQGSPTANYNDQDWVRAIRHGLNKEGKPLKIMPSEVFYAISNQDLGNMIAYLKALPKVNSNLPESNLKPLARTLLTFNVIPLLPYERIDHQAPIQEVVLPSVSAEYGKYLTTTCSGCHGANFKGGEPHGEGAPRIANITPGGNLGKWSEEEFKKVLRTGVTPEGKRLETKFMPWNMTKDMTDDELKAIFLYLKSLPA</sequence>
<evidence type="ECO:0000256" key="4">
    <source>
        <dbReference type="PROSITE-ProRule" id="PRU00433"/>
    </source>
</evidence>
<name>A0A512B2T5_9BACT</name>
<protein>
    <recommendedName>
        <fullName evidence="6">Cytochrome c domain-containing protein</fullName>
    </recommendedName>
</protein>
<feature type="domain" description="Cytochrome c" evidence="6">
    <location>
        <begin position="52"/>
        <end position="151"/>
    </location>
</feature>
<gene>
    <name evidence="7" type="ORF">AAE02nite_39470</name>
</gene>
<dbReference type="EMBL" id="BJYS01000033">
    <property type="protein sequence ID" value="GEO06283.1"/>
    <property type="molecule type" value="Genomic_DNA"/>
</dbReference>
<reference evidence="7 8" key="1">
    <citation type="submission" date="2019-07" db="EMBL/GenBank/DDBJ databases">
        <title>Whole genome shotgun sequence of Adhaeribacter aerolatus NBRC 106133.</title>
        <authorList>
            <person name="Hosoyama A."/>
            <person name="Uohara A."/>
            <person name="Ohji S."/>
            <person name="Ichikawa N."/>
        </authorList>
    </citation>
    <scope>NUCLEOTIDE SEQUENCE [LARGE SCALE GENOMIC DNA]</scope>
    <source>
        <strain evidence="7 8">NBRC 106133</strain>
    </source>
</reference>
<evidence type="ECO:0000256" key="1">
    <source>
        <dbReference type="ARBA" id="ARBA00022617"/>
    </source>
</evidence>
<dbReference type="PROSITE" id="PS51007">
    <property type="entry name" value="CYTC"/>
    <property type="match status" value="2"/>
</dbReference>
<keyword evidence="5" id="KW-1133">Transmembrane helix</keyword>
<dbReference type="PANTHER" id="PTHR35008:SF8">
    <property type="entry name" value="ALCOHOL DEHYDROGENASE CYTOCHROME C SUBUNIT"/>
    <property type="match status" value="1"/>
</dbReference>
<dbReference type="InterPro" id="IPR051459">
    <property type="entry name" value="Cytochrome_c-type_DH"/>
</dbReference>
<dbReference type="Pfam" id="PF00034">
    <property type="entry name" value="Cytochrom_C"/>
    <property type="match status" value="2"/>
</dbReference>
<keyword evidence="1 4" id="KW-0349">Heme</keyword>
<dbReference type="AlphaFoldDB" id="A0A512B2T5"/>
<dbReference type="InterPro" id="IPR036909">
    <property type="entry name" value="Cyt_c-like_dom_sf"/>
</dbReference>
<keyword evidence="5" id="KW-0812">Transmembrane</keyword>
<dbReference type="GO" id="GO:0020037">
    <property type="term" value="F:heme binding"/>
    <property type="evidence" value="ECO:0007669"/>
    <property type="project" value="InterPro"/>
</dbReference>
<dbReference type="Proteomes" id="UP000321532">
    <property type="component" value="Unassembled WGS sequence"/>
</dbReference>
<evidence type="ECO:0000313" key="8">
    <source>
        <dbReference type="Proteomes" id="UP000321532"/>
    </source>
</evidence>
<keyword evidence="2 4" id="KW-0479">Metal-binding</keyword>
<feature type="transmembrane region" description="Helical" evidence="5">
    <location>
        <begin position="7"/>
        <end position="29"/>
    </location>
</feature>
<dbReference type="GO" id="GO:0009055">
    <property type="term" value="F:electron transfer activity"/>
    <property type="evidence" value="ECO:0007669"/>
    <property type="project" value="InterPro"/>
</dbReference>
<dbReference type="RefSeq" id="WP_146901990.1">
    <property type="nucleotide sequence ID" value="NZ_BJYS01000033.1"/>
</dbReference>
<dbReference type="OrthoDB" id="9809720at2"/>
<keyword evidence="3 4" id="KW-0408">Iron</keyword>
<keyword evidence="5" id="KW-0472">Membrane</keyword>
<evidence type="ECO:0000256" key="2">
    <source>
        <dbReference type="ARBA" id="ARBA00022723"/>
    </source>
</evidence>
<accession>A0A512B2T5</accession>